<dbReference type="Pfam" id="PF03901">
    <property type="entry name" value="Glyco_transf_22"/>
    <property type="match status" value="1"/>
</dbReference>
<dbReference type="PANTHER" id="PTHR22760">
    <property type="entry name" value="GLYCOSYLTRANSFERASE"/>
    <property type="match status" value="1"/>
</dbReference>
<dbReference type="SUPFAM" id="SSF55159">
    <property type="entry name" value="eIF1-like"/>
    <property type="match status" value="1"/>
</dbReference>
<evidence type="ECO:0000313" key="11">
    <source>
        <dbReference type="Proteomes" id="UP000271098"/>
    </source>
</evidence>
<evidence type="ECO:0000256" key="7">
    <source>
        <dbReference type="ARBA" id="ARBA00023136"/>
    </source>
</evidence>
<dbReference type="GO" id="GO:0003743">
    <property type="term" value="F:translation initiation factor activity"/>
    <property type="evidence" value="ECO:0007669"/>
    <property type="project" value="InterPro"/>
</dbReference>
<feature type="transmembrane region" description="Helical" evidence="8">
    <location>
        <begin position="74"/>
        <end position="95"/>
    </location>
</feature>
<dbReference type="GO" id="GO:0006506">
    <property type="term" value="P:GPI anchor biosynthetic process"/>
    <property type="evidence" value="ECO:0007669"/>
    <property type="project" value="TreeGrafter"/>
</dbReference>
<feature type="transmembrane region" description="Helical" evidence="8">
    <location>
        <begin position="327"/>
        <end position="351"/>
    </location>
</feature>
<keyword evidence="3" id="KW-0808">Transferase</keyword>
<dbReference type="Gene3D" id="3.30.780.10">
    <property type="entry name" value="SUI1-like domain"/>
    <property type="match status" value="1"/>
</dbReference>
<organism evidence="12">
    <name type="scientific">Gongylonema pulchrum</name>
    <dbReference type="NCBI Taxonomy" id="637853"/>
    <lineage>
        <taxon>Eukaryota</taxon>
        <taxon>Metazoa</taxon>
        <taxon>Ecdysozoa</taxon>
        <taxon>Nematoda</taxon>
        <taxon>Chromadorea</taxon>
        <taxon>Rhabditida</taxon>
        <taxon>Spirurina</taxon>
        <taxon>Spiruromorpha</taxon>
        <taxon>Spiruroidea</taxon>
        <taxon>Gongylonematidae</taxon>
        <taxon>Gongylonema</taxon>
    </lineage>
</organism>
<feature type="transmembrane region" description="Helical" evidence="8">
    <location>
        <begin position="234"/>
        <end position="258"/>
    </location>
</feature>
<evidence type="ECO:0000256" key="5">
    <source>
        <dbReference type="ARBA" id="ARBA00022824"/>
    </source>
</evidence>
<reference evidence="10 11" key="2">
    <citation type="submission" date="2018-11" db="EMBL/GenBank/DDBJ databases">
        <authorList>
            <consortium name="Pathogen Informatics"/>
        </authorList>
    </citation>
    <scope>NUCLEOTIDE SEQUENCE [LARGE SCALE GENOMIC DNA]</scope>
</reference>
<evidence type="ECO:0000256" key="4">
    <source>
        <dbReference type="ARBA" id="ARBA00022692"/>
    </source>
</evidence>
<dbReference type="GO" id="GO:0005789">
    <property type="term" value="C:endoplasmic reticulum membrane"/>
    <property type="evidence" value="ECO:0007669"/>
    <property type="project" value="UniProtKB-SubCell"/>
</dbReference>
<dbReference type="OrthoDB" id="10248435at2759"/>
<evidence type="ECO:0000313" key="12">
    <source>
        <dbReference type="WBParaSite" id="GPUH_0001799101-mRNA-1"/>
    </source>
</evidence>
<feature type="domain" description="SUI1" evidence="9">
    <location>
        <begin position="30"/>
        <end position="64"/>
    </location>
</feature>
<dbReference type="Pfam" id="PF01253">
    <property type="entry name" value="SUI1"/>
    <property type="match status" value="1"/>
</dbReference>
<keyword evidence="11" id="KW-1185">Reference proteome</keyword>
<keyword evidence="6 8" id="KW-1133">Transmembrane helix</keyword>
<dbReference type="InterPro" id="IPR036877">
    <property type="entry name" value="SUI1_dom_sf"/>
</dbReference>
<keyword evidence="2 8" id="KW-0328">Glycosyltransferase</keyword>
<reference evidence="12" key="1">
    <citation type="submission" date="2016-06" db="UniProtKB">
        <authorList>
            <consortium name="WormBaseParasite"/>
        </authorList>
    </citation>
    <scope>IDENTIFICATION</scope>
</reference>
<comment type="subcellular location">
    <subcellularLocation>
        <location evidence="1 8">Endoplasmic reticulum membrane</location>
        <topology evidence="1 8">Multi-pass membrane protein</topology>
    </subcellularLocation>
</comment>
<dbReference type="AlphaFoldDB" id="A0A183EAH5"/>
<dbReference type="Proteomes" id="UP000271098">
    <property type="component" value="Unassembled WGS sequence"/>
</dbReference>
<feature type="transmembrane region" description="Helical" evidence="8">
    <location>
        <begin position="270"/>
        <end position="291"/>
    </location>
</feature>
<dbReference type="EC" id="2.4.1.-" evidence="8"/>
<dbReference type="InterPro" id="IPR001950">
    <property type="entry name" value="SUI1"/>
</dbReference>
<proteinExistence type="inferred from homology"/>
<comment type="similarity">
    <text evidence="8">Belongs to the glycosyltransferase 22 family.</text>
</comment>
<evidence type="ECO:0000256" key="6">
    <source>
        <dbReference type="ARBA" id="ARBA00022989"/>
    </source>
</evidence>
<evidence type="ECO:0000256" key="1">
    <source>
        <dbReference type="ARBA" id="ARBA00004477"/>
    </source>
</evidence>
<gene>
    <name evidence="10" type="ORF">GPUH_LOCUS17965</name>
</gene>
<evidence type="ECO:0000259" key="9">
    <source>
        <dbReference type="PROSITE" id="PS50296"/>
    </source>
</evidence>
<accession>A0A183EAH5</accession>
<keyword evidence="7 8" id="KW-0472">Membrane</keyword>
<evidence type="ECO:0000256" key="2">
    <source>
        <dbReference type="ARBA" id="ARBA00022676"/>
    </source>
</evidence>
<dbReference type="WBParaSite" id="GPUH_0001799101-mRNA-1">
    <property type="protein sequence ID" value="GPUH_0001799101-mRNA-1"/>
    <property type="gene ID" value="GPUH_0001799101"/>
</dbReference>
<feature type="transmembrane region" description="Helical" evidence="8">
    <location>
        <begin position="182"/>
        <end position="199"/>
    </location>
</feature>
<evidence type="ECO:0000313" key="10">
    <source>
        <dbReference type="EMBL" id="VDN30781.1"/>
    </source>
</evidence>
<protein>
    <recommendedName>
        <fullName evidence="8">Mannosyltransferase</fullName>
        <ecNumber evidence="8">2.4.1.-</ecNumber>
    </recommendedName>
</protein>
<feature type="transmembrane region" description="Helical" evidence="8">
    <location>
        <begin position="363"/>
        <end position="381"/>
    </location>
</feature>
<evidence type="ECO:0000256" key="3">
    <source>
        <dbReference type="ARBA" id="ARBA00022679"/>
    </source>
</evidence>
<feature type="transmembrane region" description="Helical" evidence="8">
    <location>
        <begin position="387"/>
        <end position="404"/>
    </location>
</feature>
<evidence type="ECO:0000256" key="8">
    <source>
        <dbReference type="RuleBase" id="RU363075"/>
    </source>
</evidence>
<keyword evidence="5 8" id="KW-0256">Endoplasmic reticulum</keyword>
<feature type="transmembrane region" description="Helical" evidence="8">
    <location>
        <begin position="425"/>
        <end position="444"/>
    </location>
</feature>
<dbReference type="EMBL" id="UYRT01085967">
    <property type="protein sequence ID" value="VDN30781.1"/>
    <property type="molecule type" value="Genomic_DNA"/>
</dbReference>
<dbReference type="GO" id="GO:0000026">
    <property type="term" value="F:alpha-1,2-mannosyltransferase activity"/>
    <property type="evidence" value="ECO:0007669"/>
    <property type="project" value="TreeGrafter"/>
</dbReference>
<dbReference type="PROSITE" id="PS50296">
    <property type="entry name" value="SUI1"/>
    <property type="match status" value="1"/>
</dbReference>
<sequence>MATSSIQNLNKPKDAFEQLEDEEGTRQGFCHIRIQQRTGRKTITTVQGIAPEYDLKKIVRYLKKMRGATSLSNIRMLFALIIFRLLNALLVRTYFVPDELFQSVEVAHRAVYGVGYVSWEWKWSLRSVLHPACIALLYRIGRSLGIDSALYVTEAPRLLHALLFAFSDFSFYGLAHRTLASHSAASYALTSYLSCWFVWYCAPRTLSNALETALVLYALHWYPLTAKDLATRRCWPYISLGFVSILIRPTAILIWIPLGLWHLWRSSSPFRLIFGVCAPACLPTLLAALLLDSAVYGRWTLTIWNFASFNVFQGGSAHFGSHPWHWFLIQGLPAVLTVQLIPIIGGVWLACRNGSLHFSSPPPLIFAITPILYVTGHSFIAHKEHRFLLPIIPLLCLFAGYFLNSGLLYWKRKTGNRMIFTRRSLWIGLLLVVNIPMALYLGLYHQAGVFTATRWIGEHLASRRFSATKKHFEIVQLMPCFSMPQYSYFHGLNVSITALDCSPNLEYKNDYVDQADQFHIDPNRWIVENAKLLEGADYIVMYEKTYQLTKRLISSLNFRLCSRFFHAHFLSSPRQDHYIVVTCR</sequence>
<keyword evidence="4 8" id="KW-0812">Transmembrane</keyword>
<dbReference type="InterPro" id="IPR005599">
    <property type="entry name" value="GPI_mannosylTrfase"/>
</dbReference>
<dbReference type="PANTHER" id="PTHR22760:SF4">
    <property type="entry name" value="GPI MANNOSYLTRANSFERASE 3"/>
    <property type="match status" value="1"/>
</dbReference>
<name>A0A183EAH5_9BILA</name>